<evidence type="ECO:0000313" key="1">
    <source>
        <dbReference type="EMBL" id="EFD01572.1"/>
    </source>
</evidence>
<protein>
    <submittedName>
        <fullName evidence="1">Uncharacterized protein</fullName>
    </submittedName>
</protein>
<organism evidence="1 2">
    <name type="scientific">Hungatella hathewayi DSM 13479</name>
    <dbReference type="NCBI Taxonomy" id="566550"/>
    <lineage>
        <taxon>Bacteria</taxon>
        <taxon>Bacillati</taxon>
        <taxon>Bacillota</taxon>
        <taxon>Clostridia</taxon>
        <taxon>Lachnospirales</taxon>
        <taxon>Lachnospiraceae</taxon>
        <taxon>Hungatella</taxon>
    </lineage>
</organism>
<name>D3A9B3_9FIRM</name>
<dbReference type="Proteomes" id="UP000004968">
    <property type="component" value="Unassembled WGS sequence"/>
</dbReference>
<gene>
    <name evidence="1" type="ORF">CLOSTHATH_00183</name>
</gene>
<proteinExistence type="predicted"/>
<dbReference type="AlphaFoldDB" id="D3A9B3"/>
<dbReference type="EMBL" id="ACIO01000014">
    <property type="protein sequence ID" value="EFD01572.1"/>
    <property type="molecule type" value="Genomic_DNA"/>
</dbReference>
<dbReference type="HOGENOM" id="CLU_2861668_0_0_9"/>
<accession>D3A9B3</accession>
<comment type="caution">
    <text evidence="1">The sequence shown here is derived from an EMBL/GenBank/DDBJ whole genome shotgun (WGS) entry which is preliminary data.</text>
</comment>
<reference evidence="1 2" key="1">
    <citation type="submission" date="2010-01" db="EMBL/GenBank/DDBJ databases">
        <authorList>
            <person name="Weinstock G."/>
            <person name="Sodergren E."/>
            <person name="Clifton S."/>
            <person name="Fulton L."/>
            <person name="Fulton B."/>
            <person name="Courtney L."/>
            <person name="Fronick C."/>
            <person name="Harrison M."/>
            <person name="Strong C."/>
            <person name="Farmer C."/>
            <person name="Delahaunty K."/>
            <person name="Markovic C."/>
            <person name="Hall O."/>
            <person name="Minx P."/>
            <person name="Tomlinson C."/>
            <person name="Mitreva M."/>
            <person name="Nelson J."/>
            <person name="Hou S."/>
            <person name="Wollam A."/>
            <person name="Pepin K.H."/>
            <person name="Johnson M."/>
            <person name="Bhonagiri V."/>
            <person name="Nash W.E."/>
            <person name="Warren W."/>
            <person name="Chinwalla A."/>
            <person name="Mardis E.R."/>
            <person name="Wilson R.K."/>
        </authorList>
    </citation>
    <scope>NUCLEOTIDE SEQUENCE [LARGE SCALE GENOMIC DNA]</scope>
    <source>
        <strain evidence="1 2">DSM 13479</strain>
    </source>
</reference>
<sequence>MLIFTRTQYTLVREPISRIGKTAETSSVTYRYWSKEIIKLLKYELTDRTIVLDILKLKNNENQD</sequence>
<evidence type="ECO:0000313" key="2">
    <source>
        <dbReference type="Proteomes" id="UP000004968"/>
    </source>
</evidence>